<dbReference type="PROSITE" id="PS50006">
    <property type="entry name" value="FHA_DOMAIN"/>
    <property type="match status" value="1"/>
</dbReference>
<name>A0A239WM29_9ACTN</name>
<dbReference type="InterPro" id="IPR008984">
    <property type="entry name" value="SMAD_FHA_dom_sf"/>
</dbReference>
<feature type="domain" description="FHA" evidence="2">
    <location>
        <begin position="98"/>
        <end position="147"/>
    </location>
</feature>
<dbReference type="Pfam" id="PF13240">
    <property type="entry name" value="Zn_Ribbon_1"/>
    <property type="match status" value="1"/>
</dbReference>
<dbReference type="EMBL" id="LT906441">
    <property type="protein sequence ID" value="SNV35705.1"/>
    <property type="molecule type" value="Genomic_DNA"/>
</dbReference>
<evidence type="ECO:0000259" key="2">
    <source>
        <dbReference type="PROSITE" id="PS50006"/>
    </source>
</evidence>
<organism evidence="3 4">
    <name type="scientific">Cutibacterium granulosum</name>
    <dbReference type="NCBI Taxonomy" id="33011"/>
    <lineage>
        <taxon>Bacteria</taxon>
        <taxon>Bacillati</taxon>
        <taxon>Actinomycetota</taxon>
        <taxon>Actinomycetes</taxon>
        <taxon>Propionibacteriales</taxon>
        <taxon>Propionibacteriaceae</taxon>
        <taxon>Cutibacterium</taxon>
    </lineage>
</organism>
<accession>A0A239WM29</accession>
<evidence type="ECO:0000313" key="3">
    <source>
        <dbReference type="EMBL" id="SNV35705.1"/>
    </source>
</evidence>
<dbReference type="Pfam" id="PF00498">
    <property type="entry name" value="FHA"/>
    <property type="match status" value="1"/>
</dbReference>
<dbReference type="SMART" id="SM00240">
    <property type="entry name" value="FHA"/>
    <property type="match status" value="1"/>
</dbReference>
<gene>
    <name evidence="3" type="ORF">SAMEA4412665_01265</name>
</gene>
<dbReference type="Proteomes" id="UP000215332">
    <property type="component" value="Chromosome 1"/>
</dbReference>
<proteinExistence type="predicted"/>
<dbReference type="eggNOG" id="COG1716">
    <property type="taxonomic scope" value="Bacteria"/>
</dbReference>
<sequence length="176" mass="18994">MSEHDKSMSNVCPVCQHDNSVDANFCSRCGHRLGVPAEVGGDATGVIPMIGDEVSADNQELPSDVVDAIAALPEGNAMLVVERGPNLGARFLLDHDVTTAGRSTHSDIFLNDITVSRHHVKFIRRDGKVFVEDQSSLNGTYVNRTLVDGTAALRDGDEVQIGKFRMIFHTGGHGRL</sequence>
<dbReference type="InterPro" id="IPR026870">
    <property type="entry name" value="Zinc_ribbon_dom"/>
</dbReference>
<protein>
    <submittedName>
        <fullName evidence="3">Uncharacterized conserved protein, contains FHA domain</fullName>
    </submittedName>
</protein>
<dbReference type="InterPro" id="IPR000253">
    <property type="entry name" value="FHA_dom"/>
</dbReference>
<keyword evidence="1" id="KW-0597">Phosphoprotein</keyword>
<dbReference type="AlphaFoldDB" id="A0A239WM29"/>
<reference evidence="3 4" key="1">
    <citation type="submission" date="2017-06" db="EMBL/GenBank/DDBJ databases">
        <authorList>
            <consortium name="Pathogen Informatics"/>
        </authorList>
    </citation>
    <scope>NUCLEOTIDE SEQUENCE [LARGE SCALE GENOMIC DNA]</scope>
    <source>
        <strain evidence="3 4">NCTC11865</strain>
    </source>
</reference>
<dbReference type="RefSeq" id="WP_021103272.1">
    <property type="nucleotide sequence ID" value="NZ_JAPJOE010000005.1"/>
</dbReference>
<dbReference type="KEGG" id="cgrn:4412665_01265"/>
<dbReference type="SUPFAM" id="SSF49879">
    <property type="entry name" value="SMAD/FHA domain"/>
    <property type="match status" value="1"/>
</dbReference>
<evidence type="ECO:0000256" key="1">
    <source>
        <dbReference type="ARBA" id="ARBA00022553"/>
    </source>
</evidence>
<dbReference type="Gene3D" id="2.60.200.20">
    <property type="match status" value="1"/>
</dbReference>
<evidence type="ECO:0000313" key="4">
    <source>
        <dbReference type="Proteomes" id="UP000215332"/>
    </source>
</evidence>